<dbReference type="EMBL" id="NKCI01000085">
    <property type="protein sequence ID" value="RSL57090.1"/>
    <property type="molecule type" value="Genomic_DNA"/>
</dbReference>
<evidence type="ECO:0000313" key="2">
    <source>
        <dbReference type="Proteomes" id="UP000288168"/>
    </source>
</evidence>
<reference evidence="1 2" key="1">
    <citation type="submission" date="2017-06" db="EMBL/GenBank/DDBJ databases">
        <title>Comparative genomic analysis of Ambrosia Fusariam Clade fungi.</title>
        <authorList>
            <person name="Stajich J.E."/>
            <person name="Carrillo J."/>
            <person name="Kijimoto T."/>
            <person name="Eskalen A."/>
            <person name="O'Donnell K."/>
            <person name="Kasson M."/>
        </authorList>
    </citation>
    <scope>NUCLEOTIDE SEQUENCE [LARGE SCALE GENOMIC DNA]</scope>
    <source>
        <strain evidence="1 2">NRRL62584</strain>
    </source>
</reference>
<dbReference type="Proteomes" id="UP000288168">
    <property type="component" value="Unassembled WGS sequence"/>
</dbReference>
<dbReference type="STRING" id="1325734.A0A428PVN5"/>
<name>A0A428PVN5_9HYPO</name>
<protein>
    <submittedName>
        <fullName evidence="1">Uncharacterized protein</fullName>
    </submittedName>
</protein>
<organism evidence="1 2">
    <name type="scientific">Fusarium duplospermum</name>
    <dbReference type="NCBI Taxonomy" id="1325734"/>
    <lineage>
        <taxon>Eukaryota</taxon>
        <taxon>Fungi</taxon>
        <taxon>Dikarya</taxon>
        <taxon>Ascomycota</taxon>
        <taxon>Pezizomycotina</taxon>
        <taxon>Sordariomycetes</taxon>
        <taxon>Hypocreomycetidae</taxon>
        <taxon>Hypocreales</taxon>
        <taxon>Nectriaceae</taxon>
        <taxon>Fusarium</taxon>
        <taxon>Fusarium solani species complex</taxon>
    </lineage>
</organism>
<accession>A0A428PVN5</accession>
<dbReference type="OrthoDB" id="3549294at2759"/>
<comment type="caution">
    <text evidence="1">The sequence shown here is derived from an EMBL/GenBank/DDBJ whole genome shotgun (WGS) entry which is preliminary data.</text>
</comment>
<proteinExistence type="predicted"/>
<keyword evidence="2" id="KW-1185">Reference proteome</keyword>
<dbReference type="AlphaFoldDB" id="A0A428PVN5"/>
<sequence>MATDPLRLDEEGYREVYENGYKTWSALLEQASEDPEFPPASLQVEHLFPQHPYFPIGLELDSSGLLTASSTWVPGTGSCDLPSFEQPFQITPYVARPTRLFISTKSPVPPSVWFQQGDNHLTVLVLAWAYALSARWAAIIPRASPLEYTDSQAEWVASQFYDKRNSEAVVELGVISDDAARWWAAVLSPGQGWKAFISHGRSKLLSPWSTTFEAVPAIQLSSVSRSTTPSLQQCPPFETAVRYIAEYSALHSADDQNRTAFATTLMLPLANFDRQKVSLPVPRMCPTTPPSISTSTSGVPKGPIWGHDLRQFDRLLTLSCNAHGVKSILGSIFYEPGILCNVSGPWLQGTIAVLQSRQAGDLDILARMFSLRSPHLSFLWLSAIIAGLHKGFLKDLRGLLGFNRIDLHEAAWTGTVLSFVQDPVPHQQESATSISREDEFTLAFLAQGMSRYRYPPIYPYPPPGSTAINDLDLDVRLHTACPGGHGLKFSKITWSCTGGKKEVQETATLTTIVRPPPTSSSPTAAVPVDYTRLDPDRDISELVTRNVFMWMREMDGFPINEREIYQHEWFGEDDSDDDERNHPEGDVGSSVGCNLAIAVGGWVSGVMVARCNSL</sequence>
<gene>
    <name evidence="1" type="ORF">CEP54_008502</name>
</gene>
<evidence type="ECO:0000313" key="1">
    <source>
        <dbReference type="EMBL" id="RSL57090.1"/>
    </source>
</evidence>